<evidence type="ECO:0000256" key="2">
    <source>
        <dbReference type="ARBA" id="ARBA00009731"/>
    </source>
</evidence>
<gene>
    <name evidence="8" type="primary">ALG14</name>
    <name evidence="8" type="ORF">BLAG_LOCUS25383</name>
</gene>
<comment type="similarity">
    <text evidence="2">Belongs to the ALG14 family.</text>
</comment>
<reference evidence="8" key="1">
    <citation type="submission" date="2022-01" db="EMBL/GenBank/DDBJ databases">
        <authorList>
            <person name="Braso-Vives M."/>
        </authorList>
    </citation>
    <scope>NUCLEOTIDE SEQUENCE</scope>
</reference>
<dbReference type="GO" id="GO:0006488">
    <property type="term" value="P:dolichol-linked oligosaccharide biosynthetic process"/>
    <property type="evidence" value="ECO:0007669"/>
    <property type="project" value="InterPro"/>
</dbReference>
<dbReference type="PANTHER" id="PTHR12154">
    <property type="entry name" value="GLYCOSYL TRANSFERASE-RELATED"/>
    <property type="match status" value="1"/>
</dbReference>
<accession>A0A8K0AGW0</accession>
<dbReference type="Proteomes" id="UP000838412">
    <property type="component" value="Chromosome 9"/>
</dbReference>
<protein>
    <recommendedName>
        <fullName evidence="3">UDP-N-acetylglucosamine transferase subunit ALG14</fullName>
    </recommendedName>
</protein>
<evidence type="ECO:0000256" key="4">
    <source>
        <dbReference type="ARBA" id="ARBA00022692"/>
    </source>
</evidence>
<organism evidence="8 9">
    <name type="scientific">Branchiostoma lanceolatum</name>
    <name type="common">Common lancelet</name>
    <name type="synonym">Amphioxus lanceolatum</name>
    <dbReference type="NCBI Taxonomy" id="7740"/>
    <lineage>
        <taxon>Eukaryota</taxon>
        <taxon>Metazoa</taxon>
        <taxon>Chordata</taxon>
        <taxon>Cephalochordata</taxon>
        <taxon>Leptocardii</taxon>
        <taxon>Amphioxiformes</taxon>
        <taxon>Branchiostomatidae</taxon>
        <taxon>Branchiostoma</taxon>
    </lineage>
</organism>
<evidence type="ECO:0000256" key="7">
    <source>
        <dbReference type="ARBA" id="ARBA00023136"/>
    </source>
</evidence>
<dbReference type="EMBL" id="OV696694">
    <property type="protein sequence ID" value="CAH1274329.1"/>
    <property type="molecule type" value="Genomic_DNA"/>
</dbReference>
<dbReference type="InterPro" id="IPR013969">
    <property type="entry name" value="Oligosacch_biosynth_Alg14"/>
</dbReference>
<dbReference type="PANTHER" id="PTHR12154:SF4">
    <property type="entry name" value="UDP-N-ACETYLGLUCOSAMINE TRANSFERASE SUBUNIT ALG14 HOMOLOG"/>
    <property type="match status" value="1"/>
</dbReference>
<proteinExistence type="inferred from homology"/>
<dbReference type="AlphaFoldDB" id="A0A8K0AGW0"/>
<keyword evidence="7" id="KW-0472">Membrane</keyword>
<dbReference type="OrthoDB" id="17098at2759"/>
<dbReference type="GO" id="GO:0043541">
    <property type="term" value="C:UDP-N-acetylglucosamine transferase complex"/>
    <property type="evidence" value="ECO:0007669"/>
    <property type="project" value="TreeGrafter"/>
</dbReference>
<sequence length="250" mass="29111">MSHPYLGVQLSDDLRWDTHINYATSKAGRVLGVIRRNSTHCPSRVKATCYKELVRPHLEYSATVWDPYTTKGIQAVEAVQRRAARVTLNDYRRTSSVTQMLRGHTAEILRLMRGLSDTYAPRYYIIAETDQLSEEKVHRFEREKYPGKKDMASYEVQKVPRSREMAQSWLSSVFTTLYATLYSIPLVFRTSPDLFLGLTKVSLVYVEMFCRVETLSLSAQLLYYLADHFLVQWPQLHQRFPRTTYIGRVI</sequence>
<keyword evidence="5" id="KW-0256">Endoplasmic reticulum</keyword>
<dbReference type="Gene3D" id="3.40.50.2000">
    <property type="entry name" value="Glycogen Phosphorylase B"/>
    <property type="match status" value="1"/>
</dbReference>
<name>A0A8K0AGW0_BRALA</name>
<evidence type="ECO:0000313" key="9">
    <source>
        <dbReference type="Proteomes" id="UP000838412"/>
    </source>
</evidence>
<evidence type="ECO:0000256" key="1">
    <source>
        <dbReference type="ARBA" id="ARBA00004389"/>
    </source>
</evidence>
<dbReference type="GO" id="GO:0004577">
    <property type="term" value="F:N-acetylglucosaminyldiphosphodolichol N-acetylglucosaminyltransferase activity"/>
    <property type="evidence" value="ECO:0007669"/>
    <property type="project" value="TreeGrafter"/>
</dbReference>
<keyword evidence="9" id="KW-1185">Reference proteome</keyword>
<dbReference type="Pfam" id="PF08660">
    <property type="entry name" value="Alg14"/>
    <property type="match status" value="1"/>
</dbReference>
<evidence type="ECO:0000256" key="3">
    <source>
        <dbReference type="ARBA" id="ARBA00017467"/>
    </source>
</evidence>
<evidence type="ECO:0000256" key="5">
    <source>
        <dbReference type="ARBA" id="ARBA00022824"/>
    </source>
</evidence>
<comment type="subcellular location">
    <subcellularLocation>
        <location evidence="1">Endoplasmic reticulum membrane</location>
        <topology evidence="1">Single-pass membrane protein</topology>
    </subcellularLocation>
</comment>
<keyword evidence="4" id="KW-0812">Transmembrane</keyword>
<evidence type="ECO:0000313" key="8">
    <source>
        <dbReference type="EMBL" id="CAH1274329.1"/>
    </source>
</evidence>
<evidence type="ECO:0000256" key="6">
    <source>
        <dbReference type="ARBA" id="ARBA00022989"/>
    </source>
</evidence>
<keyword evidence="6" id="KW-1133">Transmembrane helix</keyword>